<dbReference type="PANTHER" id="PTHR42767">
    <property type="entry name" value="ENDO-BETA-1,6-GALACTANASE"/>
    <property type="match status" value="1"/>
</dbReference>
<dbReference type="GO" id="GO:0004553">
    <property type="term" value="F:hydrolase activity, hydrolyzing O-glycosyl compounds"/>
    <property type="evidence" value="ECO:0007669"/>
    <property type="project" value="InterPro"/>
</dbReference>
<keyword evidence="1" id="KW-0812">Transmembrane</keyword>
<organism evidence="3 4">
    <name type="scientific">Synchytrium microbalum</name>
    <dbReference type="NCBI Taxonomy" id="1806994"/>
    <lineage>
        <taxon>Eukaryota</taxon>
        <taxon>Fungi</taxon>
        <taxon>Fungi incertae sedis</taxon>
        <taxon>Chytridiomycota</taxon>
        <taxon>Chytridiomycota incertae sedis</taxon>
        <taxon>Chytridiomycetes</taxon>
        <taxon>Synchytriales</taxon>
        <taxon>Synchytriaceae</taxon>
        <taxon>Synchytrium</taxon>
    </lineage>
</organism>
<reference evidence="3 4" key="1">
    <citation type="journal article" date="2019" name="Sci. Rep.">
        <title>Comparative genomics of chytrid fungi reveal insights into the obligate biotrophic and pathogenic lifestyle of Synchytrium endobioticum.</title>
        <authorList>
            <person name="van de Vossenberg B.T.L.H."/>
            <person name="Warris S."/>
            <person name="Nguyen H.D.T."/>
            <person name="van Gent-Pelzer M.P.E."/>
            <person name="Joly D.L."/>
            <person name="van de Geest H.C."/>
            <person name="Bonants P.J.M."/>
            <person name="Smith D.S."/>
            <person name="Levesque C.A."/>
            <person name="van der Lee T.A.J."/>
        </authorList>
    </citation>
    <scope>NUCLEOTIDE SEQUENCE [LARGE SCALE GENOMIC DNA]</scope>
    <source>
        <strain evidence="3 4">JEL517</strain>
    </source>
</reference>
<dbReference type="RefSeq" id="XP_031027943.1">
    <property type="nucleotide sequence ID" value="XM_031165947.1"/>
</dbReference>
<accession>A0A507CFU0</accession>
<evidence type="ECO:0000256" key="1">
    <source>
        <dbReference type="SAM" id="Phobius"/>
    </source>
</evidence>
<dbReference type="InterPro" id="IPR039514">
    <property type="entry name" value="6GAL-like"/>
</dbReference>
<gene>
    <name evidence="3" type="ORF">SmJEL517_g00017</name>
</gene>
<sequence length="607" mass="65600">MVSKEVFLNAGLNNWGVQSIKSDADKASIRNQKARTWKTRVLLPILILGVLGSVGLTTGIVLYKRSLASSPDTIQPDSSNTTIPASAPTATITPNTTLPNITTPANTTNTTQPPIYISPFVVLNYSNAVVIPANLVAGTTNSVNGADWLGFGTSLSWWARWIGDHYYGLSKFDRVMDQLFNVTSGLGLTVVRYNLGATNPPGPSSYTNIVDMPAVQSSANAPFNWTVDQGQRRVLLAAIQKGVQTTELFASSPPQWMTISGVSCGAQGYGNNLATSQFQSYANYIVQTLLYYKDTWNISIYSVAPFSEPTSNWWGLPNWCNQEGCHFDAGQLGPMMNTLTNTIASNGLNTIVAGSDEVDYAVAGSVLNGMSQTDLNSFQRINVHGYFDPTAAVRKSFAAVAQSVNKKVWMSELGTAGENMLPVTYGIRNIGAIGLARNIIGDIYFIGVTAWVYWQAIDQGDWGFIVTTSGVLDPDIAYIGKQYFVMMQFSRWLRPGMDLIRVEQGDTPAVLVGRSVANRQIVIVAMNQNNANTSYSVDISGYAYGLNATLRTADVSMAVYRTSDSEDHALVPLSASFGYGSNAVVLLANCPPNTVTTVILYGLTWVA</sequence>
<evidence type="ECO:0000259" key="2">
    <source>
        <dbReference type="Pfam" id="PF14587"/>
    </source>
</evidence>
<dbReference type="AlphaFoldDB" id="A0A507CFU0"/>
<dbReference type="GeneID" id="42001244"/>
<name>A0A507CFU0_9FUNG</name>
<dbReference type="InterPro" id="IPR039743">
    <property type="entry name" value="6GAL/EXGAL"/>
</dbReference>
<dbReference type="EMBL" id="QEAO01000001">
    <property type="protein sequence ID" value="TPX38228.1"/>
    <property type="molecule type" value="Genomic_DNA"/>
</dbReference>
<dbReference type="SUPFAM" id="SSF51445">
    <property type="entry name" value="(Trans)glycosidases"/>
    <property type="match status" value="1"/>
</dbReference>
<keyword evidence="1" id="KW-0472">Membrane</keyword>
<dbReference type="Gene3D" id="2.60.40.1180">
    <property type="entry name" value="Golgi alpha-mannosidase II"/>
    <property type="match status" value="1"/>
</dbReference>
<keyword evidence="1" id="KW-1133">Transmembrane helix</keyword>
<keyword evidence="4" id="KW-1185">Reference proteome</keyword>
<evidence type="ECO:0000313" key="4">
    <source>
        <dbReference type="Proteomes" id="UP000319731"/>
    </source>
</evidence>
<comment type="caution">
    <text evidence="3">The sequence shown here is derived from an EMBL/GenBank/DDBJ whole genome shotgun (WGS) entry which is preliminary data.</text>
</comment>
<dbReference type="Gene3D" id="3.20.20.80">
    <property type="entry name" value="Glycosidases"/>
    <property type="match status" value="1"/>
</dbReference>
<evidence type="ECO:0000313" key="3">
    <source>
        <dbReference type="EMBL" id="TPX38228.1"/>
    </source>
</evidence>
<feature type="domain" description="Endo-beta-1,6-galactanase-like" evidence="2">
    <location>
        <begin position="151"/>
        <end position="461"/>
    </location>
</feature>
<dbReference type="InterPro" id="IPR013780">
    <property type="entry name" value="Glyco_hydro_b"/>
</dbReference>
<dbReference type="InterPro" id="IPR017853">
    <property type="entry name" value="GH"/>
</dbReference>
<dbReference type="Proteomes" id="UP000319731">
    <property type="component" value="Unassembled WGS sequence"/>
</dbReference>
<protein>
    <recommendedName>
        <fullName evidence="2">Endo-beta-1,6-galactanase-like domain-containing protein</fullName>
    </recommendedName>
</protein>
<dbReference type="Pfam" id="PF14587">
    <property type="entry name" value="Glyco_hydr_30_2"/>
    <property type="match status" value="1"/>
</dbReference>
<dbReference type="STRING" id="1806994.A0A507CFU0"/>
<dbReference type="OrthoDB" id="2012278at2759"/>
<proteinExistence type="predicted"/>
<feature type="transmembrane region" description="Helical" evidence="1">
    <location>
        <begin position="41"/>
        <end position="63"/>
    </location>
</feature>
<dbReference type="PANTHER" id="PTHR42767:SF1">
    <property type="entry name" value="ENDO-BETA-1,6-GALACTANASE-LIKE DOMAIN-CONTAINING PROTEIN"/>
    <property type="match status" value="1"/>
</dbReference>